<feature type="domain" description="N-acetyltransferase" evidence="1">
    <location>
        <begin position="1"/>
        <end position="152"/>
    </location>
</feature>
<evidence type="ECO:0000313" key="3">
    <source>
        <dbReference type="Proteomes" id="UP000769156"/>
    </source>
</evidence>
<reference evidence="2" key="2">
    <citation type="submission" date="2021-09" db="EMBL/GenBank/DDBJ databases">
        <authorList>
            <person name="Gilroy R."/>
        </authorList>
    </citation>
    <scope>NUCLEOTIDE SEQUENCE</scope>
    <source>
        <strain evidence="2">ChiSjej5B23-16112</strain>
    </source>
</reference>
<dbReference type="Gene3D" id="3.40.630.30">
    <property type="match status" value="1"/>
</dbReference>
<dbReference type="EC" id="2.3.1.-" evidence="2"/>
<dbReference type="InterPro" id="IPR025559">
    <property type="entry name" value="Eis_dom"/>
</dbReference>
<dbReference type="Proteomes" id="UP000769156">
    <property type="component" value="Unassembled WGS sequence"/>
</dbReference>
<dbReference type="Pfam" id="PF13527">
    <property type="entry name" value="Acetyltransf_9"/>
    <property type="match status" value="1"/>
</dbReference>
<protein>
    <submittedName>
        <fullName evidence="2">GNAT family N-acetyltransferase</fullName>
        <ecNumber evidence="2">2.3.1.-</ecNumber>
    </submittedName>
</protein>
<dbReference type="CDD" id="cd04301">
    <property type="entry name" value="NAT_SF"/>
    <property type="match status" value="1"/>
</dbReference>
<comment type="caution">
    <text evidence="2">The sequence shown here is derived from an EMBL/GenBank/DDBJ whole genome shotgun (WGS) entry which is preliminary data.</text>
</comment>
<evidence type="ECO:0000313" key="2">
    <source>
        <dbReference type="EMBL" id="HJF94919.1"/>
    </source>
</evidence>
<keyword evidence="2" id="KW-0808">Transferase</keyword>
<dbReference type="InterPro" id="IPR000182">
    <property type="entry name" value="GNAT_dom"/>
</dbReference>
<dbReference type="GO" id="GO:0034069">
    <property type="term" value="F:aminoglycoside N-acetyltransferase activity"/>
    <property type="evidence" value="ECO:0007669"/>
    <property type="project" value="TreeGrafter"/>
</dbReference>
<dbReference type="PROSITE" id="PS51186">
    <property type="entry name" value="GNAT"/>
    <property type="match status" value="1"/>
</dbReference>
<sequence length="332" mass="37564">MQIRKISDAEKGKTRKLYEEIFSEDSVSFVDYYYTEKTKDNTIYVVEEDGAVRAMLHLNPYTLMVNGKEEPSHYIVAVATEKEYRKRGYMAALIRTALGDMYQAGEPFTFLMPAAEEIYLPHGFSTVYEQEQRCFEGEGNLPEEWSAKRAAPGDGARIGAAAEKSLRGRAKVYAKRDEAYYERLIREYESDGGCLMICEKDGQIVDCLPAVPQTSKDRPKIMVRPVNVRRLLLLLELNYLTAVCFRVTDPLIPENNQVFMLTGTEFSGVMLMEGKPENSEGTLTVEALTKLVFGSVSPDEIESEPGVTVTERMKEELRKIVPLSPIYLNEVV</sequence>
<accession>A0A921I2P5</accession>
<dbReference type="Pfam" id="PF13530">
    <property type="entry name" value="SCP2_2"/>
    <property type="match status" value="1"/>
</dbReference>
<dbReference type="EMBL" id="DYVY01000149">
    <property type="protein sequence ID" value="HJF94919.1"/>
    <property type="molecule type" value="Genomic_DNA"/>
</dbReference>
<dbReference type="Gene3D" id="3.30.1050.10">
    <property type="entry name" value="SCP2 sterol-binding domain"/>
    <property type="match status" value="1"/>
</dbReference>
<dbReference type="InterPro" id="IPR051554">
    <property type="entry name" value="Acetyltransferase_Eis"/>
</dbReference>
<dbReference type="GO" id="GO:0030649">
    <property type="term" value="P:aminoglycoside antibiotic catabolic process"/>
    <property type="evidence" value="ECO:0007669"/>
    <property type="project" value="TreeGrafter"/>
</dbReference>
<dbReference type="AlphaFoldDB" id="A0A921I2P5"/>
<proteinExistence type="predicted"/>
<dbReference type="SUPFAM" id="SSF55729">
    <property type="entry name" value="Acyl-CoA N-acyltransferases (Nat)"/>
    <property type="match status" value="1"/>
</dbReference>
<gene>
    <name evidence="2" type="ORF">K8V82_09040</name>
</gene>
<dbReference type="PANTHER" id="PTHR37817:SF1">
    <property type="entry name" value="N-ACETYLTRANSFERASE EIS"/>
    <property type="match status" value="1"/>
</dbReference>
<dbReference type="InterPro" id="IPR016181">
    <property type="entry name" value="Acyl_CoA_acyltransferase"/>
</dbReference>
<keyword evidence="2" id="KW-0012">Acyltransferase</keyword>
<organism evidence="2 3">
    <name type="scientific">Lachnoclostridium phocaeense</name>
    <dbReference type="NCBI Taxonomy" id="1871021"/>
    <lineage>
        <taxon>Bacteria</taxon>
        <taxon>Bacillati</taxon>
        <taxon>Bacillota</taxon>
        <taxon>Clostridia</taxon>
        <taxon>Lachnospirales</taxon>
        <taxon>Lachnospiraceae</taxon>
    </lineage>
</organism>
<evidence type="ECO:0000259" key="1">
    <source>
        <dbReference type="PROSITE" id="PS51186"/>
    </source>
</evidence>
<name>A0A921I2P5_9FIRM</name>
<dbReference type="PANTHER" id="PTHR37817">
    <property type="entry name" value="N-ACETYLTRANSFERASE EIS"/>
    <property type="match status" value="1"/>
</dbReference>
<reference evidence="2" key="1">
    <citation type="journal article" date="2021" name="PeerJ">
        <title>Extensive microbial diversity within the chicken gut microbiome revealed by metagenomics and culture.</title>
        <authorList>
            <person name="Gilroy R."/>
            <person name="Ravi A."/>
            <person name="Getino M."/>
            <person name="Pursley I."/>
            <person name="Horton D.L."/>
            <person name="Alikhan N.F."/>
            <person name="Baker D."/>
            <person name="Gharbi K."/>
            <person name="Hall N."/>
            <person name="Watson M."/>
            <person name="Adriaenssens E.M."/>
            <person name="Foster-Nyarko E."/>
            <person name="Jarju S."/>
            <person name="Secka A."/>
            <person name="Antonio M."/>
            <person name="Oren A."/>
            <person name="Chaudhuri R.R."/>
            <person name="La Ragione R."/>
            <person name="Hildebrand F."/>
            <person name="Pallen M.J."/>
        </authorList>
    </citation>
    <scope>NUCLEOTIDE SEQUENCE</scope>
    <source>
        <strain evidence="2">ChiSjej5B23-16112</strain>
    </source>
</reference>
<dbReference type="InterPro" id="IPR036527">
    <property type="entry name" value="SCP2_sterol-bd_dom_sf"/>
</dbReference>
<dbReference type="SUPFAM" id="SSF55718">
    <property type="entry name" value="SCP-like"/>
    <property type="match status" value="1"/>
</dbReference>